<dbReference type="AlphaFoldDB" id="A0A1B2DSE8"/>
<protein>
    <recommendedName>
        <fullName evidence="1">CDI immunity protein domain-containing protein</fullName>
    </recommendedName>
</protein>
<accession>A0A1B2DSE8</accession>
<name>A0A1B2DSE8_9BACL</name>
<sequence>MLEQIHFPVIAFFYAVPSSNFMRMVEQMSVGIGTGINAADCSFPDDIEEDEERFDGVRFSVHDEEVILNYETFYYYLNLACKNYVGAFPDDRNELENYLTSIRKRYLH</sequence>
<dbReference type="EMBL" id="CP016808">
    <property type="protein sequence ID" value="ANY70620.1"/>
    <property type="molecule type" value="Genomic_DNA"/>
</dbReference>
<evidence type="ECO:0000259" key="1">
    <source>
        <dbReference type="Pfam" id="PF18624"/>
    </source>
</evidence>
<feature type="domain" description="CDI immunity protein" evidence="1">
    <location>
        <begin position="13"/>
        <end position="99"/>
    </location>
</feature>
<gene>
    <name evidence="2" type="ORF">BBD42_07170</name>
</gene>
<dbReference type="CDD" id="cd20688">
    <property type="entry name" value="CdiI_Ecoli_Nm-like"/>
    <property type="match status" value="1"/>
</dbReference>
<organism evidence="2">
    <name type="scientific">Paenibacillus sp. BIHB 4019</name>
    <dbReference type="NCBI Taxonomy" id="1870819"/>
    <lineage>
        <taxon>Bacteria</taxon>
        <taxon>Bacillati</taxon>
        <taxon>Bacillota</taxon>
        <taxon>Bacilli</taxon>
        <taxon>Bacillales</taxon>
        <taxon>Paenibacillaceae</taxon>
        <taxon>Paenibacillus</taxon>
    </lineage>
</organism>
<dbReference type="InterPro" id="IPR041256">
    <property type="entry name" value="CdiI_4"/>
</dbReference>
<dbReference type="Pfam" id="PF18624">
    <property type="entry name" value="CdiI_4"/>
    <property type="match status" value="1"/>
</dbReference>
<proteinExistence type="predicted"/>
<evidence type="ECO:0000313" key="2">
    <source>
        <dbReference type="EMBL" id="ANY70620.1"/>
    </source>
</evidence>
<reference evidence="2" key="1">
    <citation type="submission" date="2016-08" db="EMBL/GenBank/DDBJ databases">
        <title>Complete Genome Seqeunce of Paenibacillus sp. BIHB 4019 from tea rhizoplane.</title>
        <authorList>
            <person name="Thakur R."/>
            <person name="Swarnkar M.K."/>
            <person name="Gulati A."/>
        </authorList>
    </citation>
    <scope>NUCLEOTIDE SEQUENCE [LARGE SCALE GENOMIC DNA]</scope>
    <source>
        <strain evidence="2">BIHB4019</strain>
    </source>
</reference>